<feature type="domain" description="HTH cro/C1-type" evidence="5">
    <location>
        <begin position="18"/>
        <end position="72"/>
    </location>
</feature>
<comment type="caution">
    <text evidence="6">The sequence shown here is derived from an EMBL/GenBank/DDBJ whole genome shotgun (WGS) entry which is preliminary data.</text>
</comment>
<dbReference type="CDD" id="cd00093">
    <property type="entry name" value="HTH_XRE"/>
    <property type="match status" value="1"/>
</dbReference>
<proteinExistence type="predicted"/>
<dbReference type="Gene3D" id="1.10.260.40">
    <property type="entry name" value="lambda repressor-like DNA-binding domains"/>
    <property type="match status" value="1"/>
</dbReference>
<keyword evidence="3" id="KW-1133">Transmembrane helix</keyword>
<dbReference type="InterPro" id="IPR010982">
    <property type="entry name" value="Lambda_DNA-bd_dom_sf"/>
</dbReference>
<dbReference type="InterPro" id="IPR010652">
    <property type="entry name" value="DUF1232"/>
</dbReference>
<dbReference type="SMART" id="SM00530">
    <property type="entry name" value="HTH_XRE"/>
    <property type="match status" value="1"/>
</dbReference>
<dbReference type="SUPFAM" id="SSF47413">
    <property type="entry name" value="lambda repressor-like DNA-binding domains"/>
    <property type="match status" value="1"/>
</dbReference>
<comment type="subcellular location">
    <subcellularLocation>
        <location evidence="1">Endomembrane system</location>
        <topology evidence="1">Multi-pass membrane protein</topology>
    </subcellularLocation>
</comment>
<dbReference type="Pfam" id="PF06803">
    <property type="entry name" value="DUF1232"/>
    <property type="match status" value="1"/>
</dbReference>
<evidence type="ECO:0000256" key="1">
    <source>
        <dbReference type="ARBA" id="ARBA00004127"/>
    </source>
</evidence>
<evidence type="ECO:0000256" key="2">
    <source>
        <dbReference type="ARBA" id="ARBA00022692"/>
    </source>
</evidence>
<name>A0ABQ4LQY7_9BACL</name>
<evidence type="ECO:0000313" key="6">
    <source>
        <dbReference type="EMBL" id="GIO65513.1"/>
    </source>
</evidence>
<dbReference type="InterPro" id="IPR001387">
    <property type="entry name" value="Cro/C1-type_HTH"/>
</dbReference>
<evidence type="ECO:0000256" key="4">
    <source>
        <dbReference type="ARBA" id="ARBA00023136"/>
    </source>
</evidence>
<organism evidence="6 7">
    <name type="scientific">Paenibacillus cookii</name>
    <dbReference type="NCBI Taxonomy" id="157839"/>
    <lineage>
        <taxon>Bacteria</taxon>
        <taxon>Bacillati</taxon>
        <taxon>Bacillota</taxon>
        <taxon>Bacilli</taxon>
        <taxon>Bacillales</taxon>
        <taxon>Paenibacillaceae</taxon>
        <taxon>Paenibacillus</taxon>
    </lineage>
</organism>
<dbReference type="Pfam" id="PF01381">
    <property type="entry name" value="HTH_3"/>
    <property type="match status" value="1"/>
</dbReference>
<dbReference type="Proteomes" id="UP000680638">
    <property type="component" value="Unassembled WGS sequence"/>
</dbReference>
<evidence type="ECO:0000259" key="5">
    <source>
        <dbReference type="PROSITE" id="PS50943"/>
    </source>
</evidence>
<reference evidence="6 7" key="1">
    <citation type="submission" date="2021-03" db="EMBL/GenBank/DDBJ databases">
        <title>Antimicrobial resistance genes in bacteria isolated from Japanese honey, and their potential for conferring macrolide and lincosamide resistance in the American foulbrood pathogen Paenibacillus larvae.</title>
        <authorList>
            <person name="Okamoto M."/>
            <person name="Kumagai M."/>
            <person name="Kanamori H."/>
            <person name="Takamatsu D."/>
        </authorList>
    </citation>
    <scope>NUCLEOTIDE SEQUENCE [LARGE SCALE GENOMIC DNA]</scope>
    <source>
        <strain evidence="6 7">J21TS3</strain>
    </source>
</reference>
<evidence type="ECO:0000313" key="7">
    <source>
        <dbReference type="Proteomes" id="UP000680638"/>
    </source>
</evidence>
<protein>
    <submittedName>
        <fullName evidence="6">Transcriptional regulator</fullName>
    </submittedName>
</protein>
<gene>
    <name evidence="6" type="ORF">J21TS3_03340</name>
</gene>
<evidence type="ECO:0000256" key="3">
    <source>
        <dbReference type="ARBA" id="ARBA00022989"/>
    </source>
</evidence>
<keyword evidence="4" id="KW-0472">Membrane</keyword>
<dbReference type="PROSITE" id="PS50943">
    <property type="entry name" value="HTH_CROC1"/>
    <property type="match status" value="1"/>
</dbReference>
<dbReference type="EMBL" id="BORW01000001">
    <property type="protein sequence ID" value="GIO65513.1"/>
    <property type="molecule type" value="Genomic_DNA"/>
</dbReference>
<keyword evidence="2" id="KW-0812">Transmembrane</keyword>
<accession>A0ABQ4LQY7</accession>
<keyword evidence="7" id="KW-1185">Reference proteome</keyword>
<sequence>MAADREGMQEQNRLGALIKNALRAKSMSMRKLGGIIGMDAASISRIVSGKQRPRLEQLHLFAQHLQIPVQELLAAAGLGSKEMKDDISELRDALQGSGICVENITGRIRQELQKYEAYAQTDEGREMIQGSFLNKLAQLRSRGYYIDQLRDLYDAYESGGLPDAERHIIGSALLYFVLSTDIIPDFNFPFGYIDDAIAVRIVLERLESMRRPS</sequence>